<dbReference type="GO" id="GO:0140662">
    <property type="term" value="F:ATP-dependent protein folding chaperone"/>
    <property type="evidence" value="ECO:0007669"/>
    <property type="project" value="InterPro"/>
</dbReference>
<dbReference type="OrthoDB" id="5915at10239"/>
<dbReference type="SUPFAM" id="SSF53067">
    <property type="entry name" value="Actin-like ATPase domain"/>
    <property type="match status" value="2"/>
</dbReference>
<gene>
    <name evidence="4" type="ORF">crov241</name>
</gene>
<dbReference type="PANTHER" id="PTHR19375">
    <property type="entry name" value="HEAT SHOCK PROTEIN 70KDA"/>
    <property type="match status" value="1"/>
</dbReference>
<name>E3T511_CROVB</name>
<sequence>MNFGIDFGTTSSSICYFNNTTKKYSLLKKNNYYKIPSQVYQLNDKLFTKPSSNFKNITYFKRQINTLNFNKDTNLELEKIVSFYLKYLKNIINKNYNIGNNITSVFTVPTSYNHYQRSWYKNILQNCGFTVKRIISEPSSAAIAYYHFNPSTITDEDLILVIDLGGGTTDISLLEKDNLFYQVIYNKGNLYLGGDDFTNEMSQKLNLTKEQAEYRKLLNNLDDTIYYQDSLNKLEVLLKEITKDNNDNLNKIKDVILVGNGLKLSGVIQLLENYFPDKLRPSKEQEFLVAYGAGILSNELDNVSSELVIVDSTSLSLGIETVDMNFSIIIPANSPLPASGIRKYLPSDDNEDELKLTIYQGEHSLAEDNEIVGELIIPANPNKYVDSVYQVKLILDLNGIIMIKINDLYDKTYSYDKVLKFEKPSNIEDLQKSIQDNTNDREFRRLKYEIKFISNQIILGLEHTLIDTNEKEEIILQLNSLYTTSTDYPSVIKNHEILNTKFSHLQYSKKDNELEKEDLNDLIRIDKQETDYSDNLTKVYLQDKLRSYLDIEKIINNNELLEIIKNLITNFDNLELMEIQLKIKEIDEALNLSSDFQEFRDLILEIEYELESNNLDLTPEQQKLILERITLEKIYIEEELDTINYKTKMDDFNQFCEVIIT</sequence>
<dbReference type="GO" id="GO:0005524">
    <property type="term" value="F:ATP binding"/>
    <property type="evidence" value="ECO:0007669"/>
    <property type="project" value="UniProtKB-KW"/>
</dbReference>
<dbReference type="PRINTS" id="PR00301">
    <property type="entry name" value="HEATSHOCK70"/>
</dbReference>
<evidence type="ECO:0000313" key="4">
    <source>
        <dbReference type="EMBL" id="ADO67274.1"/>
    </source>
</evidence>
<dbReference type="SUPFAM" id="SSF100920">
    <property type="entry name" value="Heat shock protein 70kD (HSP70), peptide-binding domain"/>
    <property type="match status" value="1"/>
</dbReference>
<dbReference type="KEGG" id="vg:9887643"/>
<dbReference type="InterPro" id="IPR029047">
    <property type="entry name" value="HSP70_peptide-bd_sf"/>
</dbReference>
<proteinExistence type="inferred from homology"/>
<protein>
    <submittedName>
        <fullName evidence="4">Putative DnaK/Hsp70</fullName>
    </submittedName>
</protein>
<evidence type="ECO:0000313" key="5">
    <source>
        <dbReference type="Proteomes" id="UP000029781"/>
    </source>
</evidence>
<organismHost>
    <name type="scientific">Cafeteria roenbergensis</name>
    <name type="common">Marine flagellate</name>
    <dbReference type="NCBI Taxonomy" id="33653"/>
</organismHost>
<dbReference type="InterPro" id="IPR013126">
    <property type="entry name" value="Hsp_70_fam"/>
</dbReference>
<evidence type="ECO:0000256" key="2">
    <source>
        <dbReference type="ARBA" id="ARBA00022840"/>
    </source>
</evidence>
<dbReference type="GeneID" id="9887643"/>
<dbReference type="PROSITE" id="PS00329">
    <property type="entry name" value="HSP70_2"/>
    <property type="match status" value="1"/>
</dbReference>
<dbReference type="EMBL" id="GU244497">
    <property type="protein sequence ID" value="ADO67274.1"/>
    <property type="molecule type" value="Genomic_DNA"/>
</dbReference>
<comment type="similarity">
    <text evidence="3">Belongs to the heat shock protein 70 family.</text>
</comment>
<keyword evidence="1 3" id="KW-0547">Nucleotide-binding</keyword>
<keyword evidence="2 3" id="KW-0067">ATP-binding</keyword>
<evidence type="ECO:0000256" key="3">
    <source>
        <dbReference type="RuleBase" id="RU003322"/>
    </source>
</evidence>
<evidence type="ECO:0000256" key="1">
    <source>
        <dbReference type="ARBA" id="ARBA00022741"/>
    </source>
</evidence>
<dbReference type="Gene3D" id="2.60.34.10">
    <property type="entry name" value="Substrate Binding Domain Of DNAk, Chain A, domain 1"/>
    <property type="match status" value="1"/>
</dbReference>
<dbReference type="Gene3D" id="3.30.420.40">
    <property type="match status" value="4"/>
</dbReference>
<dbReference type="Gene3D" id="3.90.640.10">
    <property type="entry name" value="Actin, Chain A, domain 4"/>
    <property type="match status" value="1"/>
</dbReference>
<accession>E3T511</accession>
<dbReference type="InterPro" id="IPR043129">
    <property type="entry name" value="ATPase_NBD"/>
</dbReference>
<organism evidence="4 5">
    <name type="scientific">Cafeteria roenbergensis virus (strain BV-PW1)</name>
    <name type="common">CroV</name>
    <dbReference type="NCBI Taxonomy" id="693272"/>
    <lineage>
        <taxon>Viruses</taxon>
        <taxon>Varidnaviria</taxon>
        <taxon>Bamfordvirae</taxon>
        <taxon>Nucleocytoviricota</taxon>
        <taxon>Megaviricetes</taxon>
        <taxon>Imitervirales</taxon>
        <taxon>Mimiviridae</taxon>
        <taxon>Aliimimivirinae</taxon>
        <taxon>Rheavirus</taxon>
        <taxon>Rheavirus sinusmexicani</taxon>
    </lineage>
</organism>
<dbReference type="Proteomes" id="UP000029781">
    <property type="component" value="Segment"/>
</dbReference>
<dbReference type="Pfam" id="PF00012">
    <property type="entry name" value="HSP70"/>
    <property type="match status" value="2"/>
</dbReference>
<keyword evidence="5" id="KW-1185">Reference proteome</keyword>
<dbReference type="InterPro" id="IPR018181">
    <property type="entry name" value="Heat_shock_70_CS"/>
</dbReference>
<reference evidence="4 5" key="1">
    <citation type="journal article" date="2010" name="Proc. Natl. Acad. Sci. U.S.A.">
        <title>Giant virus with a remarkable complement of genes infects marine zooplankton.</title>
        <authorList>
            <person name="Fischer M.G."/>
            <person name="Allen M.J."/>
            <person name="Wilson W.H."/>
            <person name="Suttle C.A."/>
        </authorList>
    </citation>
    <scope>NUCLEOTIDE SEQUENCE [LARGE SCALE GENOMIC DNA]</scope>
    <source>
        <strain evidence="4 5">BV-PW1</strain>
    </source>
</reference>
<dbReference type="RefSeq" id="YP_003969873.1">
    <property type="nucleotide sequence ID" value="NC_014637.1"/>
</dbReference>